<feature type="transmembrane region" description="Helical" evidence="7">
    <location>
        <begin position="62"/>
        <end position="84"/>
    </location>
</feature>
<protein>
    <submittedName>
        <fullName evidence="9">Carbohydrate ABC transporter permease</fullName>
    </submittedName>
</protein>
<dbReference type="Proteomes" id="UP000309450">
    <property type="component" value="Unassembled WGS sequence"/>
</dbReference>
<dbReference type="GO" id="GO:0005886">
    <property type="term" value="C:plasma membrane"/>
    <property type="evidence" value="ECO:0007669"/>
    <property type="project" value="UniProtKB-SubCell"/>
</dbReference>
<feature type="transmembrane region" description="Helical" evidence="7">
    <location>
        <begin position="123"/>
        <end position="144"/>
    </location>
</feature>
<evidence type="ECO:0000259" key="8">
    <source>
        <dbReference type="PROSITE" id="PS50928"/>
    </source>
</evidence>
<keyword evidence="4 7" id="KW-0812">Transmembrane</keyword>
<keyword evidence="5 7" id="KW-1133">Transmembrane helix</keyword>
<comment type="similarity">
    <text evidence="7">Belongs to the binding-protein-dependent transport system permease family.</text>
</comment>
<feature type="domain" description="ABC transmembrane type-1" evidence="8">
    <location>
        <begin position="58"/>
        <end position="247"/>
    </location>
</feature>
<dbReference type="Gene3D" id="1.10.3720.10">
    <property type="entry name" value="MetI-like"/>
    <property type="match status" value="1"/>
</dbReference>
<dbReference type="AlphaFoldDB" id="A0A4S3MKI4"/>
<dbReference type="CDD" id="cd06261">
    <property type="entry name" value="TM_PBP2"/>
    <property type="match status" value="1"/>
</dbReference>
<accession>A0A4S3MKI4</accession>
<evidence type="ECO:0000256" key="4">
    <source>
        <dbReference type="ARBA" id="ARBA00022692"/>
    </source>
</evidence>
<feature type="transmembrane region" description="Helical" evidence="7">
    <location>
        <begin position="226"/>
        <end position="247"/>
    </location>
</feature>
<evidence type="ECO:0000256" key="5">
    <source>
        <dbReference type="ARBA" id="ARBA00022989"/>
    </source>
</evidence>
<dbReference type="SUPFAM" id="SSF161098">
    <property type="entry name" value="MetI-like"/>
    <property type="match status" value="1"/>
</dbReference>
<dbReference type="PANTHER" id="PTHR32243:SF52">
    <property type="entry name" value="ABC TRANSPORTER PERMEASE PROTEIN"/>
    <property type="match status" value="1"/>
</dbReference>
<feature type="transmembrane region" description="Helical" evidence="7">
    <location>
        <begin position="96"/>
        <end position="117"/>
    </location>
</feature>
<gene>
    <name evidence="9" type="ORF">E7811_14860</name>
</gene>
<dbReference type="RefSeq" id="WP_136395443.1">
    <property type="nucleotide sequence ID" value="NZ_SSND01000004.1"/>
</dbReference>
<dbReference type="OrthoDB" id="9815445at2"/>
<dbReference type="InterPro" id="IPR035906">
    <property type="entry name" value="MetI-like_sf"/>
</dbReference>
<name>A0A4S3MKI4_9RHOB</name>
<feature type="transmembrane region" description="Helical" evidence="7">
    <location>
        <begin position="183"/>
        <end position="206"/>
    </location>
</feature>
<dbReference type="Pfam" id="PF00528">
    <property type="entry name" value="BPD_transp_1"/>
    <property type="match status" value="1"/>
</dbReference>
<evidence type="ECO:0000313" key="10">
    <source>
        <dbReference type="Proteomes" id="UP000309450"/>
    </source>
</evidence>
<evidence type="ECO:0000313" key="9">
    <source>
        <dbReference type="EMBL" id="THD82335.1"/>
    </source>
</evidence>
<proteinExistence type="inferred from homology"/>
<organism evidence="9 10">
    <name type="scientific">Aliigemmobacter aestuarii</name>
    <dbReference type="NCBI Taxonomy" id="1445661"/>
    <lineage>
        <taxon>Bacteria</taxon>
        <taxon>Pseudomonadati</taxon>
        <taxon>Pseudomonadota</taxon>
        <taxon>Alphaproteobacteria</taxon>
        <taxon>Rhodobacterales</taxon>
        <taxon>Paracoccaceae</taxon>
        <taxon>Aliigemmobacter</taxon>
    </lineage>
</organism>
<comment type="subcellular location">
    <subcellularLocation>
        <location evidence="1 7">Cell membrane</location>
        <topology evidence="1 7">Multi-pass membrane protein</topology>
    </subcellularLocation>
</comment>
<dbReference type="EMBL" id="SSND01000004">
    <property type="protein sequence ID" value="THD82335.1"/>
    <property type="molecule type" value="Genomic_DNA"/>
</dbReference>
<evidence type="ECO:0000256" key="2">
    <source>
        <dbReference type="ARBA" id="ARBA00022448"/>
    </source>
</evidence>
<sequence>MIRAAALVLLAVFILLPLAQAFMLSLTATLPKEGVAEGSMGLMNYAAVLASADLRAAMANSAVYVILNVILSIGLGLPAAYALARCSFVGDRHFMLLMLVFRLTPPVVLSLPIFILFSKLGLVNSPVGIALVHCLFNLPVAIWIMESFIRAVPRELDETAFLDGHSGLSFFFRHLIPEIAPGIGVAAFFCFIFSWVEVVFARILTVTAGKPITMAINAMFSFQTDIGMVMAMTCLSLMPGLAMIWLVRNHLARGFTLRA</sequence>
<evidence type="ECO:0000256" key="7">
    <source>
        <dbReference type="RuleBase" id="RU363032"/>
    </source>
</evidence>
<dbReference type="InterPro" id="IPR000515">
    <property type="entry name" value="MetI-like"/>
</dbReference>
<evidence type="ECO:0000256" key="3">
    <source>
        <dbReference type="ARBA" id="ARBA00022475"/>
    </source>
</evidence>
<comment type="caution">
    <text evidence="9">The sequence shown here is derived from an EMBL/GenBank/DDBJ whole genome shotgun (WGS) entry which is preliminary data.</text>
</comment>
<keyword evidence="2 7" id="KW-0813">Transport</keyword>
<dbReference type="GO" id="GO:0055085">
    <property type="term" value="P:transmembrane transport"/>
    <property type="evidence" value="ECO:0007669"/>
    <property type="project" value="InterPro"/>
</dbReference>
<keyword evidence="10" id="KW-1185">Reference proteome</keyword>
<reference evidence="9 10" key="1">
    <citation type="submission" date="2019-04" db="EMBL/GenBank/DDBJ databases">
        <title>Draft genome sequence of Gemmobacter aestuarii sp. nov.</title>
        <authorList>
            <person name="Hameed A."/>
            <person name="Lin S.-Y."/>
            <person name="Shahina M."/>
            <person name="Lai W.-A."/>
            <person name="Young C.-C."/>
        </authorList>
    </citation>
    <scope>NUCLEOTIDE SEQUENCE [LARGE SCALE GENOMIC DNA]</scope>
    <source>
        <strain evidence="9 10">CC-PW-75</strain>
    </source>
</reference>
<keyword evidence="3" id="KW-1003">Cell membrane</keyword>
<evidence type="ECO:0000256" key="1">
    <source>
        <dbReference type="ARBA" id="ARBA00004651"/>
    </source>
</evidence>
<dbReference type="InterPro" id="IPR050901">
    <property type="entry name" value="BP-dep_ABC_trans_perm"/>
</dbReference>
<dbReference type="PANTHER" id="PTHR32243">
    <property type="entry name" value="MALTOSE TRANSPORT SYSTEM PERMEASE-RELATED"/>
    <property type="match status" value="1"/>
</dbReference>
<keyword evidence="6 7" id="KW-0472">Membrane</keyword>
<evidence type="ECO:0000256" key="6">
    <source>
        <dbReference type="ARBA" id="ARBA00023136"/>
    </source>
</evidence>
<dbReference type="PROSITE" id="PS50928">
    <property type="entry name" value="ABC_TM1"/>
    <property type="match status" value="1"/>
</dbReference>